<keyword evidence="4" id="KW-1185">Reference proteome</keyword>
<sequence length="237" mass="25527">MLYSAFIVGLLGSFHCLGMCGPLVLALPVHAQDKVKAVSGRLIYNTGRIATYSLVGLLMGMFGQSLSFVSSQQALSVAVGVLMLMLIVSPNQLSQKFSFVSPLARFTSKVKQQFALEFKKKTYRAYFFSGMLNGLLPCGLVYIALAGAIATGNSVSGMAYMALFGLGTLPMMLVVSFAGQYITLQWRTRLTKVVPVFTITIACLFILRGLNLGIPMLSPSAVADTKATIQVNCCHKK</sequence>
<feature type="transmembrane region" description="Helical" evidence="1">
    <location>
        <begin position="157"/>
        <end position="178"/>
    </location>
</feature>
<gene>
    <name evidence="3" type="ORF">Q0590_04070</name>
</gene>
<keyword evidence="1" id="KW-1133">Transmembrane helix</keyword>
<accession>A0ABT8QZY7</accession>
<evidence type="ECO:0000313" key="3">
    <source>
        <dbReference type="EMBL" id="MDO1445411.1"/>
    </source>
</evidence>
<dbReference type="RefSeq" id="WP_302036200.1">
    <property type="nucleotide sequence ID" value="NZ_JAUKPO010000001.1"/>
</dbReference>
<keyword evidence="1" id="KW-0812">Transmembrane</keyword>
<feature type="transmembrane region" description="Helical" evidence="1">
    <location>
        <begin position="125"/>
        <end position="145"/>
    </location>
</feature>
<dbReference type="EMBL" id="JAUKPO010000001">
    <property type="protein sequence ID" value="MDO1445411.1"/>
    <property type="molecule type" value="Genomic_DNA"/>
</dbReference>
<feature type="transmembrane region" description="Helical" evidence="1">
    <location>
        <begin position="6"/>
        <end position="30"/>
    </location>
</feature>
<keyword evidence="1" id="KW-0472">Membrane</keyword>
<comment type="caution">
    <text evidence="3">The sequence shown here is derived from an EMBL/GenBank/DDBJ whole genome shotgun (WGS) entry which is preliminary data.</text>
</comment>
<dbReference type="Pfam" id="PF13386">
    <property type="entry name" value="DsbD_2"/>
    <property type="match status" value="1"/>
</dbReference>
<proteinExistence type="predicted"/>
<feature type="transmembrane region" description="Helical" evidence="1">
    <location>
        <begin position="68"/>
        <end position="88"/>
    </location>
</feature>
<evidence type="ECO:0000256" key="1">
    <source>
        <dbReference type="SAM" id="Phobius"/>
    </source>
</evidence>
<reference evidence="3" key="1">
    <citation type="submission" date="2023-07" db="EMBL/GenBank/DDBJ databases">
        <title>The genome sequence of Rhodocytophaga aerolata KACC 12507.</title>
        <authorList>
            <person name="Zhang X."/>
        </authorList>
    </citation>
    <scope>NUCLEOTIDE SEQUENCE</scope>
    <source>
        <strain evidence="3">KACC 12507</strain>
    </source>
</reference>
<feature type="transmembrane region" description="Helical" evidence="1">
    <location>
        <begin position="42"/>
        <end position="62"/>
    </location>
</feature>
<feature type="transmembrane region" description="Helical" evidence="1">
    <location>
        <begin position="190"/>
        <end position="210"/>
    </location>
</feature>
<evidence type="ECO:0000313" key="4">
    <source>
        <dbReference type="Proteomes" id="UP001168528"/>
    </source>
</evidence>
<protein>
    <submittedName>
        <fullName evidence="3">Sulfite exporter TauE/SafE family protein</fullName>
    </submittedName>
</protein>
<dbReference type="Proteomes" id="UP001168528">
    <property type="component" value="Unassembled WGS sequence"/>
</dbReference>
<organism evidence="3 4">
    <name type="scientific">Rhodocytophaga aerolata</name>
    <dbReference type="NCBI Taxonomy" id="455078"/>
    <lineage>
        <taxon>Bacteria</taxon>
        <taxon>Pseudomonadati</taxon>
        <taxon>Bacteroidota</taxon>
        <taxon>Cytophagia</taxon>
        <taxon>Cytophagales</taxon>
        <taxon>Rhodocytophagaceae</taxon>
        <taxon>Rhodocytophaga</taxon>
    </lineage>
</organism>
<dbReference type="PANTHER" id="PTHR42208">
    <property type="entry name" value="HEAVY METAL TRANSPORTER-RELATED"/>
    <property type="match status" value="1"/>
</dbReference>
<feature type="domain" description="Urease accessory protein UreH-like transmembrane" evidence="2">
    <location>
        <begin position="5"/>
        <end position="202"/>
    </location>
</feature>
<evidence type="ECO:0000259" key="2">
    <source>
        <dbReference type="Pfam" id="PF13386"/>
    </source>
</evidence>
<name>A0ABT8QZY7_9BACT</name>
<dbReference type="PANTHER" id="PTHR42208:SF1">
    <property type="entry name" value="HEAVY METAL TRANSPORTER"/>
    <property type="match status" value="1"/>
</dbReference>
<dbReference type="InterPro" id="IPR039447">
    <property type="entry name" value="UreH-like_TM_dom"/>
</dbReference>